<dbReference type="SUPFAM" id="SSF56672">
    <property type="entry name" value="DNA/RNA polymerases"/>
    <property type="match status" value="1"/>
</dbReference>
<dbReference type="PANTHER" id="PTHR47331">
    <property type="entry name" value="PHD-TYPE DOMAIN-CONTAINING PROTEIN"/>
    <property type="match status" value="1"/>
</dbReference>
<reference evidence="2" key="1">
    <citation type="submission" date="2019-08" db="EMBL/GenBank/DDBJ databases">
        <title>The genome of the North American firefly Photinus pyralis.</title>
        <authorList>
            <consortium name="Photinus pyralis genome working group"/>
            <person name="Fallon T.R."/>
            <person name="Sander Lower S.E."/>
            <person name="Weng J.-K."/>
        </authorList>
    </citation>
    <scope>NUCLEOTIDE SEQUENCE</scope>
    <source>
        <strain evidence="2">TRF0915ILg1</strain>
        <tissue evidence="2">Whole body</tissue>
    </source>
</reference>
<keyword evidence="3" id="KW-1185">Reference proteome</keyword>
<dbReference type="PANTHER" id="PTHR47331:SF1">
    <property type="entry name" value="GAG-LIKE PROTEIN"/>
    <property type="match status" value="1"/>
</dbReference>
<protein>
    <recommendedName>
        <fullName evidence="1">CCHC-type domain-containing protein</fullName>
    </recommendedName>
</protein>
<feature type="domain" description="CCHC-type" evidence="1">
    <location>
        <begin position="299"/>
        <end position="315"/>
    </location>
</feature>
<dbReference type="InterPro" id="IPR005312">
    <property type="entry name" value="DUF1759"/>
</dbReference>
<dbReference type="EMBL" id="VTPC01007052">
    <property type="protein sequence ID" value="KAF2894389.1"/>
    <property type="molecule type" value="Genomic_DNA"/>
</dbReference>
<dbReference type="InterPro" id="IPR001878">
    <property type="entry name" value="Znf_CCHC"/>
</dbReference>
<dbReference type="Gene3D" id="4.10.60.10">
    <property type="entry name" value="Zinc finger, CCHC-type"/>
    <property type="match status" value="1"/>
</dbReference>
<dbReference type="AlphaFoldDB" id="A0A8K0GCE4"/>
<name>A0A8K0GCE4_IGNLU</name>
<dbReference type="SMART" id="SM00343">
    <property type="entry name" value="ZnF_C2HC"/>
    <property type="match status" value="2"/>
</dbReference>
<organism evidence="2 3">
    <name type="scientific">Ignelater luminosus</name>
    <name type="common">Cucubano</name>
    <name type="synonym">Pyrophorus luminosus</name>
    <dbReference type="NCBI Taxonomy" id="2038154"/>
    <lineage>
        <taxon>Eukaryota</taxon>
        <taxon>Metazoa</taxon>
        <taxon>Ecdysozoa</taxon>
        <taxon>Arthropoda</taxon>
        <taxon>Hexapoda</taxon>
        <taxon>Insecta</taxon>
        <taxon>Pterygota</taxon>
        <taxon>Neoptera</taxon>
        <taxon>Endopterygota</taxon>
        <taxon>Coleoptera</taxon>
        <taxon>Polyphaga</taxon>
        <taxon>Elateriformia</taxon>
        <taxon>Elateroidea</taxon>
        <taxon>Elateridae</taxon>
        <taxon>Agrypninae</taxon>
        <taxon>Pyrophorini</taxon>
        <taxon>Ignelater</taxon>
    </lineage>
</organism>
<dbReference type="Proteomes" id="UP000801492">
    <property type="component" value="Unassembled WGS sequence"/>
</dbReference>
<gene>
    <name evidence="2" type="ORF">ILUMI_11784</name>
</gene>
<sequence>MQMYYHKDKLANVNENPNEFIVIRDGIRTANENLELANEKVKLLLKEDEFEKELQIQIDGQYTKQEDDVASISSNVTQVSYKGNTGGTNVKLPKLELRNFKGELADWTLFWEQFRTVVHENESLDAVAKFSYLEHALIGKAAATISGLTPSERSYNAAIELLKHEYGNQQRIIDRHVQKLLSLTPIKSRVDAVGLRNLYNTTSSITLNLTSLGVKAEEYGMMVKSVILNLMPYGLKIDYYKQYPSTENAVDIAEQINNLLNYLKLEVESIEIAQPSASASKSSKRKQYTAAGLLTMVNECFFCNSKDHTSEKCNKDDITLEQRKQILKKQNRCFRCTKRNHNSKACRNKVTCDGCMVELKLMSQYNDESIPITAIEVPEICFDSYLTPNVNHPMLTTLNMADVSIGNAPTLNGIVLLIGADNYWKFAAGEFIRLSEDLTAVNTKLGWTLQGPSINESANDIKQFWELEAIGINDKQTSNNVTNEFIENNIIMKDGRFEVSLPWKSDGAVDNNYFSALSQMKNLTFKLLKNTRLIEYDKVIREFMDNEIAEEIPSDCSSEKTYYMPHHPVYREDKTTSKIRVVFDASAQAPGFASLNELLYCGENLVQDIMKILLNFRVGITAGIEKAFLQISLSAIQEYRMTRVTFGVTSSPFLLSATLKKLFTIASTDFPETTHRLATSFYVDDLVLTVNSINDAIKLFDESKMILKGAGMNLRKWRELQFYIKENEINSSAQPCQKVLALYWDTVNDNIFLDLSSVISFVNKIQICTKRNVIQAIGRIYDPLQISGPFTITAKILLQLIWKLKIDWDSELPSEYRSNWIKWCNDLKNLTSYGISRSLHLFSDASNSTYGTVAYVREIFESNVRVSFLIAKARVAPLKRNDSGDLSLPRLELTAALKDYIIKNVNLKFESINLWTDSKITLHWITGDAARWKTYVYNRVVEIQKLTKDSMWCHCAGYLNPADLLTRGVSANKLFTTEYWLKGPEFLSRVDYEWSTGNDLSVQIDESVLCANIVSDSKTEILEPIFPLENYEHLEKCLRVTAYVKRAFRVKNFPLPLTSDELSDAEMYWIKSTQQVAFSREIEDLKTNNTVSKTSSIWNLTPFLDEAGMI</sequence>
<accession>A0A8K0GCE4</accession>
<feature type="domain" description="CCHC-type" evidence="1">
    <location>
        <begin position="332"/>
        <end position="348"/>
    </location>
</feature>
<proteinExistence type="predicted"/>
<dbReference type="InterPro" id="IPR043502">
    <property type="entry name" value="DNA/RNA_pol_sf"/>
</dbReference>
<evidence type="ECO:0000313" key="2">
    <source>
        <dbReference type="EMBL" id="KAF2894389.1"/>
    </source>
</evidence>
<comment type="caution">
    <text evidence="2">The sequence shown here is derived from an EMBL/GenBank/DDBJ whole genome shotgun (WGS) entry which is preliminary data.</text>
</comment>
<dbReference type="Pfam" id="PF05380">
    <property type="entry name" value="Peptidase_A17"/>
    <property type="match status" value="1"/>
</dbReference>
<evidence type="ECO:0000313" key="3">
    <source>
        <dbReference type="Proteomes" id="UP000801492"/>
    </source>
</evidence>
<dbReference type="InterPro" id="IPR008042">
    <property type="entry name" value="Retrotrans_Pao"/>
</dbReference>
<dbReference type="OrthoDB" id="8061640at2759"/>
<dbReference type="GO" id="GO:0071897">
    <property type="term" value="P:DNA biosynthetic process"/>
    <property type="evidence" value="ECO:0007669"/>
    <property type="project" value="UniProtKB-ARBA"/>
</dbReference>
<dbReference type="GO" id="GO:0003676">
    <property type="term" value="F:nucleic acid binding"/>
    <property type="evidence" value="ECO:0007669"/>
    <property type="project" value="InterPro"/>
</dbReference>
<dbReference type="Pfam" id="PF03564">
    <property type="entry name" value="DUF1759"/>
    <property type="match status" value="1"/>
</dbReference>
<dbReference type="GO" id="GO:0008270">
    <property type="term" value="F:zinc ion binding"/>
    <property type="evidence" value="ECO:0007669"/>
    <property type="project" value="InterPro"/>
</dbReference>
<evidence type="ECO:0000259" key="1">
    <source>
        <dbReference type="SMART" id="SM00343"/>
    </source>
</evidence>